<organism evidence="3 4">
    <name type="scientific">Diabrotica virgifera virgifera</name>
    <name type="common">western corn rootworm</name>
    <dbReference type="NCBI Taxonomy" id="50390"/>
    <lineage>
        <taxon>Eukaryota</taxon>
        <taxon>Metazoa</taxon>
        <taxon>Ecdysozoa</taxon>
        <taxon>Arthropoda</taxon>
        <taxon>Hexapoda</taxon>
        <taxon>Insecta</taxon>
        <taxon>Pterygota</taxon>
        <taxon>Neoptera</taxon>
        <taxon>Endopterygota</taxon>
        <taxon>Coleoptera</taxon>
        <taxon>Polyphaga</taxon>
        <taxon>Cucujiformia</taxon>
        <taxon>Chrysomeloidea</taxon>
        <taxon>Chrysomelidae</taxon>
        <taxon>Galerucinae</taxon>
        <taxon>Diabroticina</taxon>
        <taxon>Diabroticites</taxon>
        <taxon>Diabrotica</taxon>
    </lineage>
</organism>
<feature type="signal peptide" evidence="1">
    <location>
        <begin position="1"/>
        <end position="18"/>
    </location>
</feature>
<keyword evidence="1" id="KW-0732">Signal</keyword>
<feature type="domain" description="Receptor L-domain" evidence="2">
    <location>
        <begin position="38"/>
        <end position="125"/>
    </location>
</feature>
<dbReference type="Proteomes" id="UP001652700">
    <property type="component" value="Unplaced"/>
</dbReference>
<dbReference type="SUPFAM" id="SSF52058">
    <property type="entry name" value="L domain-like"/>
    <property type="match status" value="1"/>
</dbReference>
<dbReference type="InterPro" id="IPR036941">
    <property type="entry name" value="Rcpt_L-dom_sf"/>
</dbReference>
<dbReference type="RefSeq" id="XP_028135471.2">
    <property type="nucleotide sequence ID" value="XM_028279670.2"/>
</dbReference>
<dbReference type="EnsemblMetazoa" id="XM_028279670.2">
    <property type="protein sequence ID" value="XP_028135471.2"/>
    <property type="gene ID" value="LOC114330346"/>
</dbReference>
<keyword evidence="4" id="KW-1185">Reference proteome</keyword>
<dbReference type="InterPro" id="IPR000494">
    <property type="entry name" value="Rcpt_L-dom"/>
</dbReference>
<dbReference type="GeneID" id="114330346"/>
<evidence type="ECO:0000313" key="4">
    <source>
        <dbReference type="Proteomes" id="UP001652700"/>
    </source>
</evidence>
<name>A0ABM5IL95_DIAVI</name>
<evidence type="ECO:0000256" key="1">
    <source>
        <dbReference type="SAM" id="SignalP"/>
    </source>
</evidence>
<accession>A0ABM5IL95</accession>
<evidence type="ECO:0000259" key="2">
    <source>
        <dbReference type="Pfam" id="PF01030"/>
    </source>
</evidence>
<feature type="chain" id="PRO_5045389662" description="Receptor L-domain domain-containing protein" evidence="1">
    <location>
        <begin position="19"/>
        <end position="137"/>
    </location>
</feature>
<evidence type="ECO:0000313" key="3">
    <source>
        <dbReference type="EnsemblMetazoa" id="XP_028135471.2"/>
    </source>
</evidence>
<reference evidence="3" key="1">
    <citation type="submission" date="2025-05" db="UniProtKB">
        <authorList>
            <consortium name="EnsemblMetazoa"/>
        </authorList>
    </citation>
    <scope>IDENTIFICATION</scope>
</reference>
<proteinExistence type="predicted"/>
<sequence>MFRIVIFTFIVRFVFVDCEVCESMDIRNDPKRLKVLENCTEIWGSLQIVLFENDDYYGYFSEKDYENYVFPKLRVISGSLFMFNVTHLNSIGQLFPNLNQIQGRSLIHDYSLILYGNTQLKENGTLETRKVYRMRKH</sequence>
<dbReference type="Pfam" id="PF01030">
    <property type="entry name" value="Recep_L_domain"/>
    <property type="match status" value="1"/>
</dbReference>
<protein>
    <recommendedName>
        <fullName evidence="2">Receptor L-domain domain-containing protein</fullName>
    </recommendedName>
</protein>
<dbReference type="Gene3D" id="3.80.20.20">
    <property type="entry name" value="Receptor L-domain"/>
    <property type="match status" value="1"/>
</dbReference>